<protein>
    <submittedName>
        <fullName evidence="1">DUF790 family protein</fullName>
    </submittedName>
</protein>
<accession>A0A4U1JCM2</accession>
<dbReference type="AlphaFoldDB" id="A0A4U1JCM2"/>
<sequence>MLTSDLLRVRRKGGRVLPRYLRGNDAELAKTLAKDFVRILGSAVGHSRDEIEAALDAVPVPADARLVGDGLRKVLDGQCTWTVPAGVDPEEIRREVFLAAALAHRALDVRSEFDRDAVLAELAPRLGKTPAEIDAALYADLRENERLEAFRPIGPDALLERYDLGLAQAVLLKATRVTIRVADEGPDRYRRLFRAARFHGLIHVVEGSPAEGYTITLDGPWSLFDAVQKYGLRLAMFLPQVLAFRSFHVRAELAWGKAKTRAVLEIAPEDGLVSHVAEAPSTGPDLDVFKQAFERLGSEWVVTDNDHVFALPGEIACVPDLVFRSETTGEEVFLEAFGFWSRQAVWQRVELVRKGFPARFLLAVGKQLRVSEEVLGEDEAGEIYVYRATMSPRAVLERLRRKG</sequence>
<proteinExistence type="predicted"/>
<dbReference type="PANTHER" id="PTHR39640">
    <property type="entry name" value="VNG6129C"/>
    <property type="match status" value="1"/>
</dbReference>
<dbReference type="Pfam" id="PF05626">
    <property type="entry name" value="DUF790"/>
    <property type="match status" value="1"/>
</dbReference>
<evidence type="ECO:0000313" key="2">
    <source>
        <dbReference type="Proteomes" id="UP000309215"/>
    </source>
</evidence>
<keyword evidence="2" id="KW-1185">Reference proteome</keyword>
<dbReference type="EMBL" id="SSMQ01000014">
    <property type="protein sequence ID" value="TKD08387.1"/>
    <property type="molecule type" value="Genomic_DNA"/>
</dbReference>
<comment type="caution">
    <text evidence="1">The sequence shown here is derived from an EMBL/GenBank/DDBJ whole genome shotgun (WGS) entry which is preliminary data.</text>
</comment>
<dbReference type="PANTHER" id="PTHR39640:SF1">
    <property type="entry name" value="DUF790 FAMILY PROTEIN"/>
    <property type="match status" value="1"/>
</dbReference>
<dbReference type="InterPro" id="IPR008508">
    <property type="entry name" value="Bax1"/>
</dbReference>
<reference evidence="1 2" key="1">
    <citation type="submission" date="2019-04" db="EMBL/GenBank/DDBJ databases">
        <authorList>
            <person name="Li Y."/>
            <person name="Wang J."/>
        </authorList>
    </citation>
    <scope>NUCLEOTIDE SEQUENCE [LARGE SCALE GENOMIC DNA]</scope>
    <source>
        <strain evidence="1 2">DSM 14668</strain>
    </source>
</reference>
<organism evidence="1 2">
    <name type="scientific">Polyangium fumosum</name>
    <dbReference type="NCBI Taxonomy" id="889272"/>
    <lineage>
        <taxon>Bacteria</taxon>
        <taxon>Pseudomonadati</taxon>
        <taxon>Myxococcota</taxon>
        <taxon>Polyangia</taxon>
        <taxon>Polyangiales</taxon>
        <taxon>Polyangiaceae</taxon>
        <taxon>Polyangium</taxon>
    </lineage>
</organism>
<dbReference type="Proteomes" id="UP000309215">
    <property type="component" value="Unassembled WGS sequence"/>
</dbReference>
<evidence type="ECO:0000313" key="1">
    <source>
        <dbReference type="EMBL" id="TKD08387.1"/>
    </source>
</evidence>
<dbReference type="RefSeq" id="WP_136929847.1">
    <property type="nucleotide sequence ID" value="NZ_SSMQ01000014.1"/>
</dbReference>
<name>A0A4U1JCM2_9BACT</name>
<dbReference type="OrthoDB" id="5292613at2"/>
<gene>
    <name evidence="1" type="ORF">E8A74_15810</name>
</gene>